<feature type="domain" description="Transposase IS4-like" evidence="1">
    <location>
        <begin position="67"/>
        <end position="265"/>
    </location>
</feature>
<name>I4H069_MICAE</name>
<dbReference type="InterPro" id="IPR012337">
    <property type="entry name" value="RNaseH-like_sf"/>
</dbReference>
<evidence type="ECO:0000313" key="3">
    <source>
        <dbReference type="Proteomes" id="UP000003613"/>
    </source>
</evidence>
<protein>
    <submittedName>
        <fullName evidence="2">Transposase</fullName>
    </submittedName>
</protein>
<evidence type="ECO:0000259" key="1">
    <source>
        <dbReference type="Pfam" id="PF01609"/>
    </source>
</evidence>
<dbReference type="Pfam" id="PF01609">
    <property type="entry name" value="DDE_Tnp_1"/>
    <property type="match status" value="1"/>
</dbReference>
<dbReference type="GO" id="GO:0004803">
    <property type="term" value="F:transposase activity"/>
    <property type="evidence" value="ECO:0007669"/>
    <property type="project" value="InterPro"/>
</dbReference>
<dbReference type="SUPFAM" id="SSF53098">
    <property type="entry name" value="Ribonuclease H-like"/>
    <property type="match status" value="1"/>
</dbReference>
<proteinExistence type="predicted"/>
<reference evidence="2 3" key="1">
    <citation type="submission" date="2012-04" db="EMBL/GenBank/DDBJ databases">
        <authorList>
            <person name="Genoscope - CEA"/>
        </authorList>
    </citation>
    <scope>NUCLEOTIDE SEQUENCE [LARGE SCALE GENOMIC DNA]</scope>
    <source>
        <strain evidence="2 3">9807</strain>
    </source>
</reference>
<dbReference type="HOGENOM" id="CLU_071602_0_0_3"/>
<accession>I4H069</accession>
<dbReference type="AlphaFoldDB" id="I4H069"/>
<evidence type="ECO:0000313" key="2">
    <source>
        <dbReference type="EMBL" id="CCI15443.1"/>
    </source>
</evidence>
<organism evidence="2 3">
    <name type="scientific">Microcystis aeruginosa PCC 9807</name>
    <dbReference type="NCBI Taxonomy" id="1160283"/>
    <lineage>
        <taxon>Bacteria</taxon>
        <taxon>Bacillati</taxon>
        <taxon>Cyanobacteriota</taxon>
        <taxon>Cyanophyceae</taxon>
        <taxon>Oscillatoriophycideae</taxon>
        <taxon>Chroococcales</taxon>
        <taxon>Microcystaceae</taxon>
        <taxon>Microcystis</taxon>
    </lineage>
</organism>
<dbReference type="Proteomes" id="UP000003613">
    <property type="component" value="Unassembled WGS sequence"/>
</dbReference>
<dbReference type="InterPro" id="IPR002559">
    <property type="entry name" value="Transposase_11"/>
</dbReference>
<gene>
    <name evidence="2" type="ORF">MICAF_1300001</name>
</gene>
<dbReference type="EMBL" id="CAIM01000036">
    <property type="protein sequence ID" value="CCI15443.1"/>
    <property type="molecule type" value="Genomic_DNA"/>
</dbReference>
<dbReference type="GO" id="GO:0006313">
    <property type="term" value="P:DNA transposition"/>
    <property type="evidence" value="ECO:0007669"/>
    <property type="project" value="InterPro"/>
</dbReference>
<sequence>MFGELRILEDLSHDSVNRFLWRENYTSKDLFDEVASQIELEGGTLSVDDMVVDKLYSDPKKAELIDYFWSGKPKKTVKGINVVTLYYTDLKGVSVPVNYRIVNKQEGKTKHEYFLEMLAEVKAWGLKPSIVTGDSWYASKENLNVLKDKEFGGLFALEANRSVSVERGGKYVQVQSLDIPTDGLIVYLKQVGQVKVFRTVFKNEFRYYTMFVPNLQELSSIDWSEFKKIHDQHWGIEQYHRALKQVCNIERFQVRESRAIRTHIFCAIRGFVQLELLRFKAQIVNWYSLQRELFTEVIRSFIVNNLESNFLDLNNLARIV</sequence>
<comment type="caution">
    <text evidence="2">The sequence shown here is derived from an EMBL/GenBank/DDBJ whole genome shotgun (WGS) entry which is preliminary data.</text>
</comment>
<dbReference type="GO" id="GO:0003677">
    <property type="term" value="F:DNA binding"/>
    <property type="evidence" value="ECO:0007669"/>
    <property type="project" value="InterPro"/>
</dbReference>